<evidence type="ECO:0000313" key="2">
    <source>
        <dbReference type="EMBL" id="MCB8875354.1"/>
    </source>
</evidence>
<reference evidence="2" key="2">
    <citation type="submission" date="2021-01" db="EMBL/GenBank/DDBJ databases">
        <authorList>
            <person name="Mieszkin S."/>
            <person name="Pouder E."/>
            <person name="Alain K."/>
        </authorList>
    </citation>
    <scope>NUCLEOTIDE SEQUENCE</scope>
    <source>
        <strain evidence="2">HW T2.11</strain>
    </source>
</reference>
<feature type="compositionally biased region" description="Low complexity" evidence="1">
    <location>
        <begin position="8"/>
        <end position="23"/>
    </location>
</feature>
<reference evidence="2" key="1">
    <citation type="journal article" date="2021" name="Microorganisms">
        <title>Acidisoma silvae sp. nov. and Acidisomacellulosilytica sp. nov., Two Acidophilic Bacteria Isolated from Decaying Wood, Hydrolyzing Cellulose and Producing Poly-3-hydroxybutyrate.</title>
        <authorList>
            <person name="Mieszkin S."/>
            <person name="Pouder E."/>
            <person name="Uroz S."/>
            <person name="Simon-Colin C."/>
            <person name="Alain K."/>
        </authorList>
    </citation>
    <scope>NUCLEOTIDE SEQUENCE</scope>
    <source>
        <strain evidence="2">HW T2.11</strain>
    </source>
</reference>
<organism evidence="2 3">
    <name type="scientific">Acidisoma silvae</name>
    <dbReference type="NCBI Taxonomy" id="2802396"/>
    <lineage>
        <taxon>Bacteria</taxon>
        <taxon>Pseudomonadati</taxon>
        <taxon>Pseudomonadota</taxon>
        <taxon>Alphaproteobacteria</taxon>
        <taxon>Acetobacterales</taxon>
        <taxon>Acidocellaceae</taxon>
        <taxon>Acidisoma</taxon>
    </lineage>
</organism>
<dbReference type="InterPro" id="IPR038296">
    <property type="entry name" value="ParD_sf"/>
</dbReference>
<dbReference type="Pfam" id="PF03693">
    <property type="entry name" value="ParD_antitoxin"/>
    <property type="match status" value="1"/>
</dbReference>
<comment type="caution">
    <text evidence="2">The sequence shown here is derived from an EMBL/GenBank/DDBJ whole genome shotgun (WGS) entry which is preliminary data.</text>
</comment>
<gene>
    <name evidence="2" type="ORF">ASILVAE211_09195</name>
</gene>
<feature type="region of interest" description="Disordered" evidence="1">
    <location>
        <begin position="1"/>
        <end position="25"/>
    </location>
</feature>
<proteinExistence type="predicted"/>
<keyword evidence="3" id="KW-1185">Reference proteome</keyword>
<name>A0A964DYT2_9PROT</name>
<dbReference type="EMBL" id="JAESVB010000003">
    <property type="protein sequence ID" value="MCB8875354.1"/>
    <property type="molecule type" value="Genomic_DNA"/>
</dbReference>
<dbReference type="AlphaFoldDB" id="A0A964DYT2"/>
<dbReference type="Proteomes" id="UP000708298">
    <property type="component" value="Unassembled WGS sequence"/>
</dbReference>
<evidence type="ECO:0000256" key="1">
    <source>
        <dbReference type="SAM" id="MobiDB-lite"/>
    </source>
</evidence>
<sequence length="79" mass="8718">MEALRYDGGVSSEVSEVGRRSVVNPNAPKPTKLAALRAALREGEESGLTTEFDVEAFIARKRMDPRVKPEDDEIIDRSS</sequence>
<evidence type="ECO:0000313" key="3">
    <source>
        <dbReference type="Proteomes" id="UP000708298"/>
    </source>
</evidence>
<dbReference type="RefSeq" id="WP_319799548.1">
    <property type="nucleotide sequence ID" value="NZ_JAESVB010000003.1"/>
</dbReference>
<dbReference type="Gene3D" id="6.10.10.120">
    <property type="entry name" value="Antitoxin ParD1-like"/>
    <property type="match status" value="1"/>
</dbReference>
<dbReference type="InterPro" id="IPR022789">
    <property type="entry name" value="ParD"/>
</dbReference>
<accession>A0A964DYT2</accession>
<protein>
    <submittedName>
        <fullName evidence="2">Type II toxin-antitoxin system ParD family antitoxin</fullName>
    </submittedName>
</protein>